<evidence type="ECO:0000256" key="2">
    <source>
        <dbReference type="SAM" id="SignalP"/>
    </source>
</evidence>
<evidence type="ECO:0000313" key="4">
    <source>
        <dbReference type="Proteomes" id="UP001176429"/>
    </source>
</evidence>
<dbReference type="RefSeq" id="WP_305005821.1">
    <property type="nucleotide sequence ID" value="NZ_JAUQSY010000004.1"/>
</dbReference>
<keyword evidence="2" id="KW-0732">Signal</keyword>
<evidence type="ECO:0000256" key="1">
    <source>
        <dbReference type="SAM" id="MobiDB-lite"/>
    </source>
</evidence>
<name>A0ABT9B8E1_9BACT</name>
<feature type="chain" id="PRO_5045923863" evidence="2">
    <location>
        <begin position="27"/>
        <end position="191"/>
    </location>
</feature>
<dbReference type="Proteomes" id="UP001176429">
    <property type="component" value="Unassembled WGS sequence"/>
</dbReference>
<comment type="caution">
    <text evidence="3">The sequence shown here is derived from an EMBL/GenBank/DDBJ whole genome shotgun (WGS) entry which is preliminary data.</text>
</comment>
<reference evidence="3" key="1">
    <citation type="submission" date="2023-07" db="EMBL/GenBank/DDBJ databases">
        <authorList>
            <person name="Kim M.K."/>
        </authorList>
    </citation>
    <scope>NUCLEOTIDE SEQUENCE</scope>
    <source>
        <strain evidence="3">ASUV-10-1</strain>
    </source>
</reference>
<organism evidence="3 4">
    <name type="scientific">Hymenobacter aranciens</name>
    <dbReference type="NCBI Taxonomy" id="3063996"/>
    <lineage>
        <taxon>Bacteria</taxon>
        <taxon>Pseudomonadati</taxon>
        <taxon>Bacteroidota</taxon>
        <taxon>Cytophagia</taxon>
        <taxon>Cytophagales</taxon>
        <taxon>Hymenobacteraceae</taxon>
        <taxon>Hymenobacter</taxon>
    </lineage>
</organism>
<sequence length="191" mass="20469">MTTLIRSLSWSALLASLFLLSVAARAQSSSAKLNPTLAMYTTEQHLGLYWEQATPDSTQTRNDSTAAARPMLLDLRIGRPTSYSVGVVLYWTSTGEQPATQFIVERRDEGQAHYRAVAVLPGQGAGQELHSYSFVDDGNANPAPSSYRLRQVCAGECLNQLSAAQVVPGATVAPPEPQDESMVSGPSLAVD</sequence>
<keyword evidence="4" id="KW-1185">Reference proteome</keyword>
<evidence type="ECO:0000313" key="3">
    <source>
        <dbReference type="EMBL" id="MDO7874505.1"/>
    </source>
</evidence>
<proteinExistence type="predicted"/>
<accession>A0ABT9B8E1</accession>
<gene>
    <name evidence="3" type="ORF">Q5H93_07160</name>
</gene>
<protein>
    <submittedName>
        <fullName evidence="3">Uncharacterized protein</fullName>
    </submittedName>
</protein>
<dbReference type="EMBL" id="JAUQSY010000004">
    <property type="protein sequence ID" value="MDO7874505.1"/>
    <property type="molecule type" value="Genomic_DNA"/>
</dbReference>
<feature type="signal peptide" evidence="2">
    <location>
        <begin position="1"/>
        <end position="26"/>
    </location>
</feature>
<feature type="region of interest" description="Disordered" evidence="1">
    <location>
        <begin position="170"/>
        <end position="191"/>
    </location>
</feature>